<evidence type="ECO:0000313" key="11">
    <source>
        <dbReference type="Proteomes" id="UP000516260"/>
    </source>
</evidence>
<evidence type="ECO:0000256" key="7">
    <source>
        <dbReference type="ARBA" id="ARBA00049406"/>
    </source>
</evidence>
<dbReference type="PANTHER" id="PTHR48078">
    <property type="entry name" value="THREONINE DEHYDRATASE, MITOCHONDRIAL-RELATED"/>
    <property type="match status" value="1"/>
</dbReference>
<dbReference type="GO" id="GO:0030170">
    <property type="term" value="F:pyridoxal phosphate binding"/>
    <property type="evidence" value="ECO:0007669"/>
    <property type="project" value="InterPro"/>
</dbReference>
<dbReference type="EMBL" id="SWLE01000017">
    <property type="protein sequence ID" value="TNM90289.1"/>
    <property type="molecule type" value="Genomic_DNA"/>
</dbReference>
<dbReference type="InterPro" id="IPR001926">
    <property type="entry name" value="TrpB-like_PALP"/>
</dbReference>
<dbReference type="InterPro" id="IPR000634">
    <property type="entry name" value="Ser/Thr_deHydtase_PyrdxlP-BS"/>
</dbReference>
<sequence>MQNQQPLHVASPLRQSLPLTKEAGTAVYLKLDSSQPTGSFKIRGIGHLCQTVEPEPEPEPCLSRPSTGGNAGMAAAYSARQLGVPATIVVPSVTPDLTVERLRDQGATVVVHGKALNDSIVHGQQLVENNPGWVFISPFDDPLIWEGHSSLVKELQQELREKPGAIVLSVGGAAFSTGCVATTLGLARVSERTFALVQEHPVFSEVVTDQDAVAAVERFIDDEKILVEPACGAALAAVYSGVLRRLQEEGKLAAPLGGPVVVVVCGGNNISVGQLQKLKQQLGLPGGGHQAGLHEPRPPPPVAGFLPSTSLCIHSKTLICFPPGKNPDAALTVLLGSGGAGSDRRRPQDRSPRPHGSIEALLKLFGVEGRPSNERTTLQILFIVFDCE</sequence>
<evidence type="ECO:0000256" key="3">
    <source>
        <dbReference type="ARBA" id="ARBA00022898"/>
    </source>
</evidence>
<evidence type="ECO:0000259" key="9">
    <source>
        <dbReference type="Pfam" id="PF00291"/>
    </source>
</evidence>
<name>A0A4Z2BEA1_9TELE</name>
<evidence type="ECO:0000256" key="1">
    <source>
        <dbReference type="ARBA" id="ARBA00001933"/>
    </source>
</evidence>
<dbReference type="GO" id="GO:0009097">
    <property type="term" value="P:isoleucine biosynthetic process"/>
    <property type="evidence" value="ECO:0007669"/>
    <property type="project" value="TreeGrafter"/>
</dbReference>
<dbReference type="GO" id="GO:0006567">
    <property type="term" value="P:L-threonine catabolic process"/>
    <property type="evidence" value="ECO:0007669"/>
    <property type="project" value="TreeGrafter"/>
</dbReference>
<dbReference type="EC" id="4.3.1.17" evidence="2"/>
<evidence type="ECO:0000256" key="5">
    <source>
        <dbReference type="ARBA" id="ARBA00041766"/>
    </source>
</evidence>
<evidence type="ECO:0000256" key="8">
    <source>
        <dbReference type="SAM" id="MobiDB-lite"/>
    </source>
</evidence>
<gene>
    <name evidence="10" type="ORF">fugu_004523</name>
</gene>
<dbReference type="AlphaFoldDB" id="A0A4Z2BEA1"/>
<evidence type="ECO:0000313" key="10">
    <source>
        <dbReference type="EMBL" id="TNM90289.1"/>
    </source>
</evidence>
<protein>
    <recommendedName>
        <fullName evidence="2">L-serine ammonia-lyase</fullName>
        <ecNumber evidence="2">4.3.1.17</ecNumber>
    </recommendedName>
    <alternativeName>
        <fullName evidence="5">L-serine deaminase</fullName>
    </alternativeName>
    <alternativeName>
        <fullName evidence="6">L-threonine dehydratase</fullName>
    </alternativeName>
</protein>
<reference evidence="10 11" key="1">
    <citation type="submission" date="2019-04" db="EMBL/GenBank/DDBJ databases">
        <title>The sequence and de novo assembly of Takifugu bimaculatus genome using PacBio and Hi-C technologies.</title>
        <authorList>
            <person name="Xu P."/>
            <person name="Liu B."/>
            <person name="Zhou Z."/>
        </authorList>
    </citation>
    <scope>NUCLEOTIDE SEQUENCE [LARGE SCALE GENOMIC DNA]</scope>
    <source>
        <strain evidence="10">TB-2018</strain>
        <tissue evidence="10">Muscle</tissue>
    </source>
</reference>
<feature type="compositionally biased region" description="Basic and acidic residues" evidence="8">
    <location>
        <begin position="342"/>
        <end position="352"/>
    </location>
</feature>
<feature type="region of interest" description="Disordered" evidence="8">
    <location>
        <begin position="336"/>
        <end position="355"/>
    </location>
</feature>
<dbReference type="GO" id="GO:0003941">
    <property type="term" value="F:L-serine ammonia-lyase activity"/>
    <property type="evidence" value="ECO:0007669"/>
    <property type="project" value="UniProtKB-EC"/>
</dbReference>
<dbReference type="SUPFAM" id="SSF53686">
    <property type="entry name" value="Tryptophan synthase beta subunit-like PLP-dependent enzymes"/>
    <property type="match status" value="1"/>
</dbReference>
<comment type="caution">
    <text evidence="10">The sequence shown here is derived from an EMBL/GenBank/DDBJ whole genome shotgun (WGS) entry which is preliminary data.</text>
</comment>
<evidence type="ECO:0000256" key="4">
    <source>
        <dbReference type="ARBA" id="ARBA00023239"/>
    </source>
</evidence>
<keyword evidence="11" id="KW-1185">Reference proteome</keyword>
<dbReference type="PROSITE" id="PS00165">
    <property type="entry name" value="DEHYDRATASE_SER_THR"/>
    <property type="match status" value="1"/>
</dbReference>
<dbReference type="GO" id="GO:0004794">
    <property type="term" value="F:threonine deaminase activity"/>
    <property type="evidence" value="ECO:0007669"/>
    <property type="project" value="TreeGrafter"/>
</dbReference>
<proteinExistence type="predicted"/>
<dbReference type="InterPro" id="IPR050147">
    <property type="entry name" value="Ser/Thr_Dehydratase"/>
</dbReference>
<dbReference type="PANTHER" id="PTHR48078:SF8">
    <property type="entry name" value="L-SERINE DEHYDRATASE_L-THREONINE DEAMINASE"/>
    <property type="match status" value="1"/>
</dbReference>
<evidence type="ECO:0000256" key="6">
    <source>
        <dbReference type="ARBA" id="ARBA00042605"/>
    </source>
</evidence>
<comment type="catalytic activity">
    <reaction evidence="7">
        <text>L-serine = pyruvate + NH4(+)</text>
        <dbReference type="Rhea" id="RHEA:19169"/>
        <dbReference type="ChEBI" id="CHEBI:15361"/>
        <dbReference type="ChEBI" id="CHEBI:28938"/>
        <dbReference type="ChEBI" id="CHEBI:33384"/>
        <dbReference type="EC" id="4.3.1.17"/>
    </reaction>
</comment>
<dbReference type="GO" id="GO:0006565">
    <property type="term" value="P:L-serine catabolic process"/>
    <property type="evidence" value="ECO:0007669"/>
    <property type="project" value="TreeGrafter"/>
</dbReference>
<keyword evidence="4" id="KW-0456">Lyase</keyword>
<keyword evidence="3" id="KW-0663">Pyridoxal phosphate</keyword>
<accession>A0A4Z2BEA1</accession>
<comment type="cofactor">
    <cofactor evidence="1">
        <name>pyridoxal 5'-phosphate</name>
        <dbReference type="ChEBI" id="CHEBI:597326"/>
    </cofactor>
</comment>
<dbReference type="InterPro" id="IPR036052">
    <property type="entry name" value="TrpB-like_PALP_sf"/>
</dbReference>
<dbReference type="Proteomes" id="UP000516260">
    <property type="component" value="Chromosome 4"/>
</dbReference>
<evidence type="ECO:0000256" key="2">
    <source>
        <dbReference type="ARBA" id="ARBA00012093"/>
    </source>
</evidence>
<organism evidence="10 11">
    <name type="scientific">Takifugu bimaculatus</name>
    <dbReference type="NCBI Taxonomy" id="433685"/>
    <lineage>
        <taxon>Eukaryota</taxon>
        <taxon>Metazoa</taxon>
        <taxon>Chordata</taxon>
        <taxon>Craniata</taxon>
        <taxon>Vertebrata</taxon>
        <taxon>Euteleostomi</taxon>
        <taxon>Actinopterygii</taxon>
        <taxon>Neopterygii</taxon>
        <taxon>Teleostei</taxon>
        <taxon>Neoteleostei</taxon>
        <taxon>Acanthomorphata</taxon>
        <taxon>Eupercaria</taxon>
        <taxon>Tetraodontiformes</taxon>
        <taxon>Tetradontoidea</taxon>
        <taxon>Tetraodontidae</taxon>
        <taxon>Takifugu</taxon>
    </lineage>
</organism>
<dbReference type="Pfam" id="PF00291">
    <property type="entry name" value="PALP"/>
    <property type="match status" value="1"/>
</dbReference>
<feature type="domain" description="Tryptophan synthase beta chain-like PALP" evidence="9">
    <location>
        <begin position="10"/>
        <end position="181"/>
    </location>
</feature>
<dbReference type="Gene3D" id="3.40.50.1100">
    <property type="match status" value="3"/>
</dbReference>